<dbReference type="EMBL" id="BKCJ010590484">
    <property type="protein sequence ID" value="GFB27342.1"/>
    <property type="molecule type" value="Genomic_DNA"/>
</dbReference>
<accession>A0A699L9I7</accession>
<dbReference type="GO" id="GO:0003964">
    <property type="term" value="F:RNA-directed DNA polymerase activity"/>
    <property type="evidence" value="ECO:0007669"/>
    <property type="project" value="UniProtKB-KW"/>
</dbReference>
<feature type="domain" description="Endonuclease/exonuclease/phosphatase" evidence="2">
    <location>
        <begin position="167"/>
        <end position="289"/>
    </location>
</feature>
<name>A0A699L9I7_TANCI</name>
<protein>
    <submittedName>
        <fullName evidence="3">RNA-directed DNA polymerase, eukaryota</fullName>
    </submittedName>
</protein>
<keyword evidence="3" id="KW-0548">Nucleotidyltransferase</keyword>
<feature type="region of interest" description="Disordered" evidence="1">
    <location>
        <begin position="1"/>
        <end position="24"/>
    </location>
</feature>
<comment type="caution">
    <text evidence="3">The sequence shown here is derived from an EMBL/GenBank/DDBJ whole genome shotgun (WGS) entry which is preliminary data.</text>
</comment>
<dbReference type="Gene3D" id="3.60.10.10">
    <property type="entry name" value="Endonuclease/exonuclease/phosphatase"/>
    <property type="match status" value="1"/>
</dbReference>
<dbReference type="InterPro" id="IPR005135">
    <property type="entry name" value="Endo/exonuclease/phosphatase"/>
</dbReference>
<evidence type="ECO:0000256" key="1">
    <source>
        <dbReference type="SAM" id="MobiDB-lite"/>
    </source>
</evidence>
<feature type="non-terminal residue" evidence="3">
    <location>
        <position position="465"/>
    </location>
</feature>
<evidence type="ECO:0000313" key="3">
    <source>
        <dbReference type="EMBL" id="GFB27342.1"/>
    </source>
</evidence>
<feature type="compositionally biased region" description="Polar residues" evidence="1">
    <location>
        <begin position="1"/>
        <end position="10"/>
    </location>
</feature>
<dbReference type="PANTHER" id="PTHR33710:SF64">
    <property type="entry name" value="ENDONUCLEASE_EXONUCLEASE_PHOSPHATASE DOMAIN-CONTAINING PROTEIN"/>
    <property type="match status" value="1"/>
</dbReference>
<sequence length="465" mass="52640">MSQQENNHGSTPHKENCTDPITVSDHNPNVQPKVMNFSQASHINESSCGASSFRIPSAMGKGGSILDVLDGMILVGQAMGYEMEGCSKDIERIIALQETKTNSISHMDVKFIWGNSNYQFVCSDSAGNSGGIFCVWEDSIFKKDSVSVANNFIALYETWLPKNSKVLIVMIYAPQSHVLKRILWNYISGLIAQWHGESIVMGDFNEVRSEEERFGSQFNRSSARNFNNFISSAGLVEIKTEGYSYTWSHPSASKMSKLDRFLVSESIISNFSAITGVCLDRHLSDHRPILLKEIYSNFGPTPFRLYHSWFRRKGFDAMVIQAWKSFSLSDPNRLVRFKKKLQLLKISIRSWIKECNASQSCVKIGIMEELKAINLSLYSGVSSDDLLLKRIELNRDENSKFFHGLINKKRSQLSIRGVFVDGDWITDPKVVKDAFRDHFASRFKCPDGSRIKLNMQFPNVLSSDQ</sequence>
<dbReference type="Pfam" id="PF14529">
    <property type="entry name" value="Exo_endo_phos_2"/>
    <property type="match status" value="1"/>
</dbReference>
<evidence type="ECO:0000259" key="2">
    <source>
        <dbReference type="Pfam" id="PF14529"/>
    </source>
</evidence>
<organism evidence="3">
    <name type="scientific">Tanacetum cinerariifolium</name>
    <name type="common">Dalmatian daisy</name>
    <name type="synonym">Chrysanthemum cinerariifolium</name>
    <dbReference type="NCBI Taxonomy" id="118510"/>
    <lineage>
        <taxon>Eukaryota</taxon>
        <taxon>Viridiplantae</taxon>
        <taxon>Streptophyta</taxon>
        <taxon>Embryophyta</taxon>
        <taxon>Tracheophyta</taxon>
        <taxon>Spermatophyta</taxon>
        <taxon>Magnoliopsida</taxon>
        <taxon>eudicotyledons</taxon>
        <taxon>Gunneridae</taxon>
        <taxon>Pentapetalae</taxon>
        <taxon>asterids</taxon>
        <taxon>campanulids</taxon>
        <taxon>Asterales</taxon>
        <taxon>Asteraceae</taxon>
        <taxon>Asteroideae</taxon>
        <taxon>Anthemideae</taxon>
        <taxon>Anthemidinae</taxon>
        <taxon>Tanacetum</taxon>
    </lineage>
</organism>
<reference evidence="3" key="1">
    <citation type="journal article" date="2019" name="Sci. Rep.">
        <title>Draft genome of Tanacetum cinerariifolium, the natural source of mosquito coil.</title>
        <authorList>
            <person name="Yamashiro T."/>
            <person name="Shiraishi A."/>
            <person name="Satake H."/>
            <person name="Nakayama K."/>
        </authorList>
    </citation>
    <scope>NUCLEOTIDE SEQUENCE</scope>
</reference>
<dbReference type="AlphaFoldDB" id="A0A699L9I7"/>
<dbReference type="InterPro" id="IPR036691">
    <property type="entry name" value="Endo/exonu/phosph_ase_sf"/>
</dbReference>
<dbReference type="PANTHER" id="PTHR33710">
    <property type="entry name" value="BNAC02G09200D PROTEIN"/>
    <property type="match status" value="1"/>
</dbReference>
<dbReference type="SUPFAM" id="SSF56219">
    <property type="entry name" value="DNase I-like"/>
    <property type="match status" value="1"/>
</dbReference>
<keyword evidence="3" id="KW-0695">RNA-directed DNA polymerase</keyword>
<keyword evidence="3" id="KW-0808">Transferase</keyword>
<proteinExistence type="predicted"/>
<gene>
    <name evidence="3" type="ORF">Tci_699313</name>
</gene>